<evidence type="ECO:0008006" key="2">
    <source>
        <dbReference type="Google" id="ProtNLM"/>
    </source>
</evidence>
<name>X1EE50_9ZZZZ</name>
<evidence type="ECO:0000313" key="1">
    <source>
        <dbReference type="EMBL" id="GAH15424.1"/>
    </source>
</evidence>
<gene>
    <name evidence="1" type="ORF">S01H4_52826</name>
</gene>
<protein>
    <recommendedName>
        <fullName evidence="2">AsmA-like C-terminal domain-containing protein</fullName>
    </recommendedName>
</protein>
<organism evidence="1">
    <name type="scientific">marine sediment metagenome</name>
    <dbReference type="NCBI Taxonomy" id="412755"/>
    <lineage>
        <taxon>unclassified sequences</taxon>
        <taxon>metagenomes</taxon>
        <taxon>ecological metagenomes</taxon>
    </lineage>
</organism>
<accession>X1EE50</accession>
<dbReference type="EMBL" id="BART01030220">
    <property type="protein sequence ID" value="GAH15424.1"/>
    <property type="molecule type" value="Genomic_DNA"/>
</dbReference>
<feature type="non-terminal residue" evidence="1">
    <location>
        <position position="1"/>
    </location>
</feature>
<reference evidence="1" key="1">
    <citation type="journal article" date="2014" name="Front. Microbiol.">
        <title>High frequency of phylogenetically diverse reductive dehalogenase-homologous genes in deep subseafloor sedimentary metagenomes.</title>
        <authorList>
            <person name="Kawai M."/>
            <person name="Futagami T."/>
            <person name="Toyoda A."/>
            <person name="Takaki Y."/>
            <person name="Nishi S."/>
            <person name="Hori S."/>
            <person name="Arai W."/>
            <person name="Tsubouchi T."/>
            <person name="Morono Y."/>
            <person name="Uchiyama I."/>
            <person name="Ito T."/>
            <person name="Fujiyama A."/>
            <person name="Inagaki F."/>
            <person name="Takami H."/>
        </authorList>
    </citation>
    <scope>NUCLEOTIDE SEQUENCE</scope>
    <source>
        <strain evidence="1">Expedition CK06-06</strain>
    </source>
</reference>
<comment type="caution">
    <text evidence="1">The sequence shown here is derived from an EMBL/GenBank/DDBJ whole genome shotgun (WGS) entry which is preliminary data.</text>
</comment>
<sequence length="170" mass="18748">GKGNVDFSEEKDIEMSFVLKVEQADINYLVKLFNYNFPLSGLAQGEIVIKGIWPKITAHGDLKLKDINLVSLKAESGNLIFVLGDNKIRIESMVLNSGKSQLYTQGEISLEEGLPLDLRVNFLNQDISSLLSNFIKSDLIGKLRGQATGSLEIKGNYTSPDLYLSALPNN</sequence>
<dbReference type="AlphaFoldDB" id="X1EE50"/>
<proteinExistence type="predicted"/>